<reference evidence="1" key="1">
    <citation type="journal article" date="2014" name="Int. J. Syst. Evol. Microbiol.">
        <title>Complete genome sequence of Corynebacterium casei LMG S-19264T (=DSM 44701T), isolated from a smear-ripened cheese.</title>
        <authorList>
            <consortium name="US DOE Joint Genome Institute (JGI-PGF)"/>
            <person name="Walter F."/>
            <person name="Albersmeier A."/>
            <person name="Kalinowski J."/>
            <person name="Ruckert C."/>
        </authorList>
    </citation>
    <scope>NUCLEOTIDE SEQUENCE</scope>
    <source>
        <strain evidence="1">CGMCC 4.7368</strain>
    </source>
</reference>
<evidence type="ECO:0000313" key="2">
    <source>
        <dbReference type="Proteomes" id="UP000646523"/>
    </source>
</evidence>
<keyword evidence="2" id="KW-1185">Reference proteome</keyword>
<dbReference type="AlphaFoldDB" id="A0A917YR32"/>
<proteinExistence type="predicted"/>
<organism evidence="1 2">
    <name type="scientific">Nonomuraea cavernae</name>
    <dbReference type="NCBI Taxonomy" id="2045107"/>
    <lineage>
        <taxon>Bacteria</taxon>
        <taxon>Bacillati</taxon>
        <taxon>Actinomycetota</taxon>
        <taxon>Actinomycetes</taxon>
        <taxon>Streptosporangiales</taxon>
        <taxon>Streptosporangiaceae</taxon>
        <taxon>Nonomuraea</taxon>
    </lineage>
</organism>
<comment type="caution">
    <text evidence="1">The sequence shown here is derived from an EMBL/GenBank/DDBJ whole genome shotgun (WGS) entry which is preliminary data.</text>
</comment>
<sequence length="134" mass="14174">MSANPVDDQISAAAEHTERIVSAIFASAAAPVIDPVGWVSSVTKDFLAAYLRCRRRCGHLQSPQPVFGTPQQMGVMRCRACFLSYFGEAEAFSTCDRCAATGDGLGGTAVTAGPILLVLMLCEACRTATLAEQE</sequence>
<accession>A0A917YR32</accession>
<dbReference type="RefSeq" id="WP_189122705.1">
    <property type="nucleotide sequence ID" value="NZ_BMNH01000002.1"/>
</dbReference>
<protein>
    <submittedName>
        <fullName evidence="1">Uncharacterized protein</fullName>
    </submittedName>
</protein>
<evidence type="ECO:0000313" key="1">
    <source>
        <dbReference type="EMBL" id="GGO63107.1"/>
    </source>
</evidence>
<name>A0A917YR32_9ACTN</name>
<reference evidence="1" key="2">
    <citation type="submission" date="2020-09" db="EMBL/GenBank/DDBJ databases">
        <authorList>
            <person name="Sun Q."/>
            <person name="Zhou Y."/>
        </authorList>
    </citation>
    <scope>NUCLEOTIDE SEQUENCE</scope>
    <source>
        <strain evidence="1">CGMCC 4.7368</strain>
    </source>
</reference>
<gene>
    <name evidence="1" type="ORF">GCM10012289_09260</name>
</gene>
<dbReference type="Proteomes" id="UP000646523">
    <property type="component" value="Unassembled WGS sequence"/>
</dbReference>
<dbReference type="EMBL" id="BMNH01000002">
    <property type="protein sequence ID" value="GGO63107.1"/>
    <property type="molecule type" value="Genomic_DNA"/>
</dbReference>